<gene>
    <name evidence="1" type="ORF">B296_00041126</name>
</gene>
<name>A0A426ZN39_ENSVE</name>
<comment type="caution">
    <text evidence="1">The sequence shown here is derived from an EMBL/GenBank/DDBJ whole genome shotgun (WGS) entry which is preliminary data.</text>
</comment>
<evidence type="ECO:0000313" key="2">
    <source>
        <dbReference type="Proteomes" id="UP000287651"/>
    </source>
</evidence>
<dbReference type="AlphaFoldDB" id="A0A426ZN39"/>
<organism evidence="1 2">
    <name type="scientific">Ensete ventricosum</name>
    <name type="common">Abyssinian banana</name>
    <name type="synonym">Musa ensete</name>
    <dbReference type="NCBI Taxonomy" id="4639"/>
    <lineage>
        <taxon>Eukaryota</taxon>
        <taxon>Viridiplantae</taxon>
        <taxon>Streptophyta</taxon>
        <taxon>Embryophyta</taxon>
        <taxon>Tracheophyta</taxon>
        <taxon>Spermatophyta</taxon>
        <taxon>Magnoliopsida</taxon>
        <taxon>Liliopsida</taxon>
        <taxon>Zingiberales</taxon>
        <taxon>Musaceae</taxon>
        <taxon>Ensete</taxon>
    </lineage>
</organism>
<accession>A0A426ZN39</accession>
<evidence type="ECO:0000313" key="1">
    <source>
        <dbReference type="EMBL" id="RRT65341.1"/>
    </source>
</evidence>
<dbReference type="Proteomes" id="UP000287651">
    <property type="component" value="Unassembled WGS sequence"/>
</dbReference>
<sequence>MKMAARQRQGSTAVDEDGSDINKGRLYSAKRKRKKKEIEANNYATSYSSKEGLSSAIVVPPLLFITCRYCSPALSSFAAPTATTFCYPATSPAPSPLSLAAAAPLAETTLRLILLSPPQFFLSSPLSYCCFHYSHLPSKLSSFAYNPCSHSHHWWLLMPTPVPPLPSPLLHYNCDFQLSTTTTNPISVAPIASVSPPTAAGRRLSLFPTVADFPTLSIIAFFSHPIPSPFLGRLIAALFFLYTL</sequence>
<protein>
    <submittedName>
        <fullName evidence="1">Uncharacterized protein</fullName>
    </submittedName>
</protein>
<dbReference type="EMBL" id="AMZH03005844">
    <property type="protein sequence ID" value="RRT65341.1"/>
    <property type="molecule type" value="Genomic_DNA"/>
</dbReference>
<reference evidence="1 2" key="1">
    <citation type="journal article" date="2014" name="Agronomy (Basel)">
        <title>A Draft Genome Sequence for Ensete ventricosum, the Drought-Tolerant Tree Against Hunger.</title>
        <authorList>
            <person name="Harrison J."/>
            <person name="Moore K.A."/>
            <person name="Paszkiewicz K."/>
            <person name="Jones T."/>
            <person name="Grant M."/>
            <person name="Ambacheew D."/>
            <person name="Muzemil S."/>
            <person name="Studholme D.J."/>
        </authorList>
    </citation>
    <scope>NUCLEOTIDE SEQUENCE [LARGE SCALE GENOMIC DNA]</scope>
</reference>
<proteinExistence type="predicted"/>